<dbReference type="SUPFAM" id="SSF51419">
    <property type="entry name" value="PLP-binding barrel"/>
    <property type="match status" value="1"/>
</dbReference>
<dbReference type="HAMAP" id="MF_01201">
    <property type="entry name" value="Ala_racemase"/>
    <property type="match status" value="1"/>
</dbReference>
<dbReference type="InterPro" id="IPR009006">
    <property type="entry name" value="Ala_racemase/Decarboxylase_C"/>
</dbReference>
<dbReference type="SUPFAM" id="SSF50621">
    <property type="entry name" value="Alanine racemase C-terminal domain-like"/>
    <property type="match status" value="1"/>
</dbReference>
<dbReference type="InterPro" id="IPR029066">
    <property type="entry name" value="PLP-binding_barrel"/>
</dbReference>
<feature type="modified residue" description="N6-(pyridoxal phosphate)lysine" evidence="5 6">
    <location>
        <position position="513"/>
    </location>
</feature>
<dbReference type="InterPro" id="IPR036615">
    <property type="entry name" value="Mur_ligase_C_dom_sf"/>
</dbReference>
<feature type="active site" description="Proton acceptor; specific for L-alanine" evidence="5">
    <location>
        <position position="739"/>
    </location>
</feature>
<dbReference type="Pfam" id="PF01168">
    <property type="entry name" value="Ala_racemase_N"/>
    <property type="match status" value="1"/>
</dbReference>
<dbReference type="UniPathway" id="UPA00042">
    <property type="reaction ID" value="UER00497"/>
</dbReference>
<dbReference type="EC" id="5.1.1.1" evidence="5"/>
<gene>
    <name evidence="9" type="ORF">BC961_0803</name>
</gene>
<keyword evidence="9" id="KW-0436">Ligase</keyword>
<feature type="binding site" evidence="5 7">
    <location>
        <position position="611"/>
    </location>
    <ligand>
        <name>substrate</name>
    </ligand>
</feature>
<evidence type="ECO:0000256" key="5">
    <source>
        <dbReference type="HAMAP-Rule" id="MF_01201"/>
    </source>
</evidence>
<comment type="catalytic activity">
    <reaction evidence="1 5">
        <text>L-alanine = D-alanine</text>
        <dbReference type="Rhea" id="RHEA:20249"/>
        <dbReference type="ChEBI" id="CHEBI:57416"/>
        <dbReference type="ChEBI" id="CHEBI:57972"/>
        <dbReference type="EC" id="5.1.1.1"/>
    </reaction>
</comment>
<accession>A0A3L9ZWN3</accession>
<dbReference type="EMBL" id="REFH01000008">
    <property type="protein sequence ID" value="RMA76830.1"/>
    <property type="molecule type" value="Genomic_DNA"/>
</dbReference>
<name>A0A3L9ZWN3_9FLAO</name>
<dbReference type="InterPro" id="IPR005863">
    <property type="entry name" value="UDP-N-AcMur_synth"/>
</dbReference>
<dbReference type="PANTHER" id="PTHR30511:SF0">
    <property type="entry name" value="ALANINE RACEMASE, CATABOLIC-RELATED"/>
    <property type="match status" value="1"/>
</dbReference>
<dbReference type="Gene3D" id="3.20.20.10">
    <property type="entry name" value="Alanine racemase"/>
    <property type="match status" value="1"/>
</dbReference>
<dbReference type="Gene3D" id="3.40.1190.10">
    <property type="entry name" value="Mur-like, catalytic domain"/>
    <property type="match status" value="1"/>
</dbReference>
<dbReference type="Gene3D" id="3.40.1390.10">
    <property type="entry name" value="MurE/MurF, N-terminal domain"/>
    <property type="match status" value="1"/>
</dbReference>
<protein>
    <recommendedName>
        <fullName evidence="5">Alanine racemase</fullName>
        <ecNumber evidence="5">5.1.1.1</ecNumber>
    </recommendedName>
</protein>
<organism evidence="9 10">
    <name type="scientific">Flavobacterium weaverense</name>
    <dbReference type="NCBI Taxonomy" id="271156"/>
    <lineage>
        <taxon>Bacteria</taxon>
        <taxon>Pseudomonadati</taxon>
        <taxon>Bacteroidota</taxon>
        <taxon>Flavobacteriia</taxon>
        <taxon>Flavobacteriales</taxon>
        <taxon>Flavobacteriaceae</taxon>
        <taxon>Flavobacterium</taxon>
    </lineage>
</organism>
<dbReference type="GO" id="GO:0030170">
    <property type="term" value="F:pyridoxal phosphate binding"/>
    <property type="evidence" value="ECO:0007669"/>
    <property type="project" value="UniProtKB-UniRule"/>
</dbReference>
<comment type="similarity">
    <text evidence="5">Belongs to the alanine racemase family.</text>
</comment>
<dbReference type="SUPFAM" id="SSF53623">
    <property type="entry name" value="MurD-like peptide ligases, catalytic domain"/>
    <property type="match status" value="1"/>
</dbReference>
<evidence type="ECO:0000259" key="8">
    <source>
        <dbReference type="SMART" id="SM01005"/>
    </source>
</evidence>
<dbReference type="Gene3D" id="2.40.37.10">
    <property type="entry name" value="Lyase, Ornithine Decarboxylase, Chain A, domain 1"/>
    <property type="match status" value="1"/>
</dbReference>
<keyword evidence="4 5" id="KW-0413">Isomerase</keyword>
<sequence length="844" mass="95299">MVFLRKLKPRKGGQNTILFRKKLISIYSHFMNPKIFNSIQSIPAKFVGNQFDTALDSVSIDSRSLQNGSQTLFFALVGVHTDAHIYISYLIENDVRNFVVSHIPEGCEERANFYIVENTLTALQEFAAQYRSLFDFPVIGLTGSNGKTIVKEWLNFLLSPDYNVIRSPKSYNSQVGVPLSVIAINEQHNLGIFEAGISSRFEMNKLQNIIKPTVGVLTNIGSAHDEGFLNLEEKVKEKMSLFQSCEVVIYQFNENITSILSQRQNAFTWSFTNQEADVFIGKKTDREQTELQVCYNKEDFKINIPFQDEASIENAISCLMVLIYFNYDHFTIQNRMKMLYPVEMRLKVKNGINNCSIIDDSYSSDFQSLKIALDFLESQKQSDNKTVILSDIFQSGLYKEELYDKVAELIVSNNISRVIGIGETISEFKDKFQNCVTYKNTAEFISDYDNIDFSNETILVKGARSFEFEEIVWLLEEKTHETVLEINLNAITYNLNFYKAKLKPNVKIMVMVKAFGYGNGGFEIAKLLEHHKVDYLGVAFADEGIALKSLGIQLPIMILNPENTSFNAIIQYQLEPEIYSLKGLKAFLKMAAQKGLQDFPIHIKLDTGMHRLGFEANTIDELIATLKGNQNVNVKSILSHLATSDDLIHKDFAKSQIDLFEKLSSQLISELDIKPIRHILNTSGISNNVDSQYDMVRLGIGLYGVSNDSEEQKKLENVGTLKSIISQIRTIAAGESVGYGRKFIAEKPTKIATIPIGYADGISRGWGNSVGFVTIKNQKATIVGSICMDMLMVDCTEIECKEGDAVIIFGRNPTVSYIAGKLQTIPYEVLTSISQRVKRVFYRE</sequence>
<feature type="binding site" evidence="5 7">
    <location>
        <position position="788"/>
    </location>
    <ligand>
        <name>substrate</name>
    </ligand>
</feature>
<dbReference type="SUPFAM" id="SSF53244">
    <property type="entry name" value="MurD-like peptide ligases, peptide-binding domain"/>
    <property type="match status" value="1"/>
</dbReference>
<dbReference type="InterPro" id="IPR035911">
    <property type="entry name" value="MurE/MurF_N"/>
</dbReference>
<dbReference type="NCBIfam" id="TIGR01143">
    <property type="entry name" value="murF"/>
    <property type="match status" value="1"/>
</dbReference>
<feature type="domain" description="Alanine racemase C-terminal" evidence="8">
    <location>
        <begin position="718"/>
        <end position="842"/>
    </location>
</feature>
<dbReference type="InterPro" id="IPR011079">
    <property type="entry name" value="Ala_racemase_C"/>
</dbReference>
<dbReference type="NCBIfam" id="NF008897">
    <property type="entry name" value="PRK11930.1"/>
    <property type="match status" value="1"/>
</dbReference>
<dbReference type="GO" id="GO:0005829">
    <property type="term" value="C:cytosol"/>
    <property type="evidence" value="ECO:0007669"/>
    <property type="project" value="TreeGrafter"/>
</dbReference>
<evidence type="ECO:0000313" key="10">
    <source>
        <dbReference type="Proteomes" id="UP000280368"/>
    </source>
</evidence>
<dbReference type="GO" id="GO:0005524">
    <property type="term" value="F:ATP binding"/>
    <property type="evidence" value="ECO:0007669"/>
    <property type="project" value="InterPro"/>
</dbReference>
<evidence type="ECO:0000256" key="4">
    <source>
        <dbReference type="ARBA" id="ARBA00023235"/>
    </source>
</evidence>
<evidence type="ECO:0000313" key="9">
    <source>
        <dbReference type="EMBL" id="RMA76830.1"/>
    </source>
</evidence>
<dbReference type="Pfam" id="PF00842">
    <property type="entry name" value="Ala_racemase_C"/>
    <property type="match status" value="1"/>
</dbReference>
<comment type="pathway">
    <text evidence="5">Amino-acid biosynthesis; D-alanine biosynthesis; D-alanine from L-alanine: step 1/1.</text>
</comment>
<dbReference type="Proteomes" id="UP000280368">
    <property type="component" value="Unassembled WGS sequence"/>
</dbReference>
<comment type="function">
    <text evidence="5">Catalyzes the interconversion of L-alanine and D-alanine. May also act on other amino acids.</text>
</comment>
<dbReference type="InterPro" id="IPR013221">
    <property type="entry name" value="Mur_ligase_cen"/>
</dbReference>
<dbReference type="NCBIfam" id="TIGR00492">
    <property type="entry name" value="alr"/>
    <property type="match status" value="1"/>
</dbReference>
<comment type="cofactor">
    <cofactor evidence="2 5 6">
        <name>pyridoxal 5'-phosphate</name>
        <dbReference type="ChEBI" id="CHEBI:597326"/>
    </cofactor>
</comment>
<dbReference type="PANTHER" id="PTHR30511">
    <property type="entry name" value="ALANINE RACEMASE"/>
    <property type="match status" value="1"/>
</dbReference>
<dbReference type="PRINTS" id="PR00992">
    <property type="entry name" value="ALARACEMASE"/>
</dbReference>
<evidence type="ECO:0000256" key="3">
    <source>
        <dbReference type="ARBA" id="ARBA00022898"/>
    </source>
</evidence>
<dbReference type="GO" id="GO:0047480">
    <property type="term" value="F:UDP-N-acetylmuramoyl-tripeptide-D-alanyl-D-alanine ligase activity"/>
    <property type="evidence" value="ECO:0007669"/>
    <property type="project" value="InterPro"/>
</dbReference>
<dbReference type="Pfam" id="PF08245">
    <property type="entry name" value="Mur_ligase_M"/>
    <property type="match status" value="1"/>
</dbReference>
<feature type="active site" description="Proton acceptor; specific for D-alanine" evidence="5">
    <location>
        <position position="513"/>
    </location>
</feature>
<dbReference type="InterPro" id="IPR000821">
    <property type="entry name" value="Ala_racemase"/>
</dbReference>
<dbReference type="InterPro" id="IPR001608">
    <property type="entry name" value="Ala_racemase_N"/>
</dbReference>
<keyword evidence="3 5" id="KW-0663">Pyridoxal phosphate</keyword>
<proteinExistence type="inferred from homology"/>
<reference evidence="9 10" key="1">
    <citation type="submission" date="2018-10" db="EMBL/GenBank/DDBJ databases">
        <title>Genomic Encyclopedia of Archaeal and Bacterial Type Strains, Phase II (KMG-II): from individual species to whole genera.</title>
        <authorList>
            <person name="Goeker M."/>
        </authorList>
    </citation>
    <scope>NUCLEOTIDE SEQUENCE [LARGE SCALE GENOMIC DNA]</scope>
    <source>
        <strain evidence="9 10">DSM 19727</strain>
    </source>
</reference>
<keyword evidence="10" id="KW-1185">Reference proteome</keyword>
<evidence type="ECO:0000256" key="2">
    <source>
        <dbReference type="ARBA" id="ARBA00001933"/>
    </source>
</evidence>
<dbReference type="GO" id="GO:0008784">
    <property type="term" value="F:alanine racemase activity"/>
    <property type="evidence" value="ECO:0007669"/>
    <property type="project" value="UniProtKB-UniRule"/>
</dbReference>
<comment type="caution">
    <text evidence="9">The sequence shown here is derived from an EMBL/GenBank/DDBJ whole genome shotgun (WGS) entry which is preliminary data.</text>
</comment>
<dbReference type="Gene3D" id="3.90.190.20">
    <property type="entry name" value="Mur ligase, C-terminal domain"/>
    <property type="match status" value="1"/>
</dbReference>
<dbReference type="GO" id="GO:0071555">
    <property type="term" value="P:cell wall organization"/>
    <property type="evidence" value="ECO:0007669"/>
    <property type="project" value="InterPro"/>
</dbReference>
<evidence type="ECO:0000256" key="1">
    <source>
        <dbReference type="ARBA" id="ARBA00000316"/>
    </source>
</evidence>
<evidence type="ECO:0000256" key="6">
    <source>
        <dbReference type="PIRSR" id="PIRSR600821-50"/>
    </source>
</evidence>
<evidence type="ECO:0000256" key="7">
    <source>
        <dbReference type="PIRSR" id="PIRSR600821-52"/>
    </source>
</evidence>
<dbReference type="SMART" id="SM01005">
    <property type="entry name" value="Ala_racemase_C"/>
    <property type="match status" value="1"/>
</dbReference>
<dbReference type="SUPFAM" id="SSF63418">
    <property type="entry name" value="MurE/MurF N-terminal domain"/>
    <property type="match status" value="1"/>
</dbReference>
<dbReference type="FunFam" id="3.20.20.10:FF:000002">
    <property type="entry name" value="Alanine racemase"/>
    <property type="match status" value="1"/>
</dbReference>
<dbReference type="GO" id="GO:0030632">
    <property type="term" value="P:D-alanine biosynthetic process"/>
    <property type="evidence" value="ECO:0007669"/>
    <property type="project" value="UniProtKB-UniRule"/>
</dbReference>
<dbReference type="AlphaFoldDB" id="A0A3L9ZWN3"/>
<dbReference type="InterPro" id="IPR036565">
    <property type="entry name" value="Mur-like_cat_sf"/>
</dbReference>
<dbReference type="CDD" id="cd00430">
    <property type="entry name" value="PLPDE_III_AR"/>
    <property type="match status" value="1"/>
</dbReference>